<proteinExistence type="predicted"/>
<evidence type="ECO:0000313" key="4">
    <source>
        <dbReference type="Proteomes" id="UP001642540"/>
    </source>
</evidence>
<reference evidence="3 4" key="1">
    <citation type="submission" date="2024-08" db="EMBL/GenBank/DDBJ databases">
        <authorList>
            <person name="Cucini C."/>
            <person name="Frati F."/>
        </authorList>
    </citation>
    <scope>NUCLEOTIDE SEQUENCE [LARGE SCALE GENOMIC DNA]</scope>
</reference>
<evidence type="ECO:0000256" key="2">
    <source>
        <dbReference type="SAM" id="Phobius"/>
    </source>
</evidence>
<feature type="region of interest" description="Disordered" evidence="1">
    <location>
        <begin position="606"/>
        <end position="631"/>
    </location>
</feature>
<keyword evidence="4" id="KW-1185">Reference proteome</keyword>
<comment type="caution">
    <text evidence="3">The sequence shown here is derived from an EMBL/GenBank/DDBJ whole genome shotgun (WGS) entry which is preliminary data.</text>
</comment>
<feature type="region of interest" description="Disordered" evidence="1">
    <location>
        <begin position="159"/>
        <end position="192"/>
    </location>
</feature>
<feature type="transmembrane region" description="Helical" evidence="2">
    <location>
        <begin position="6"/>
        <end position="28"/>
    </location>
</feature>
<feature type="compositionally biased region" description="Basic residues" evidence="1">
    <location>
        <begin position="612"/>
        <end position="625"/>
    </location>
</feature>
<name>A0ABP1QLK1_9HEXA</name>
<organism evidence="3 4">
    <name type="scientific">Orchesella dallaii</name>
    <dbReference type="NCBI Taxonomy" id="48710"/>
    <lineage>
        <taxon>Eukaryota</taxon>
        <taxon>Metazoa</taxon>
        <taxon>Ecdysozoa</taxon>
        <taxon>Arthropoda</taxon>
        <taxon>Hexapoda</taxon>
        <taxon>Collembola</taxon>
        <taxon>Entomobryomorpha</taxon>
        <taxon>Entomobryoidea</taxon>
        <taxon>Orchesellidae</taxon>
        <taxon>Orchesellinae</taxon>
        <taxon>Orchesella</taxon>
    </lineage>
</organism>
<keyword evidence="2" id="KW-1133">Transmembrane helix</keyword>
<evidence type="ECO:0000313" key="3">
    <source>
        <dbReference type="EMBL" id="CAL8103074.1"/>
    </source>
</evidence>
<accession>A0ABP1QLK1</accession>
<keyword evidence="2" id="KW-0812">Transmembrane</keyword>
<feature type="compositionally biased region" description="Low complexity" evidence="1">
    <location>
        <begin position="165"/>
        <end position="192"/>
    </location>
</feature>
<gene>
    <name evidence="3" type="ORF">ODALV1_LOCUS11341</name>
</gene>
<protein>
    <submittedName>
        <fullName evidence="3">Uncharacterized protein</fullName>
    </submittedName>
</protein>
<sequence>MDWLPLLGIVVPSILGLILVVLCTYFLINVCYKKWKSKNLNDDTEALASRDEVDSVDYDYNTFCEVDNPQFQQNPDQSSVSSCALSVIDERATGTDPTSTTFPLNIRVTETVNASFRVHPRNRDDCAISSYHSSYNSNVSNPFEGNQVTVVEINAPTYSGDHLRSSTPTPLSTSPSSQSPSSSETSWATAGTTTPTAEIPLHFDNIYDLALAGSRRRSKSLPMPAFLAITNDVCSSSTSPIPKFRTRSPVSRRLDFQDDSISIYEEQDCEVVKIKRPRNSLILGQPEHNLKEDEFDYILQKCDNELEEWKNALLKALRNSCRTNVPKPTDLLDDRYISTSFMKEGIKCLQDIQEEKDLKIIYLAQNLILHKQPRDFGVNGTQVDILTHPPLIIGVDATKDHMAGYLVNLKSKVIKFYVINNSESPWTIFQRYCPIEFEMKNFLLALCIWNKDIVDHGKFAAYTDNNGVNSSSGNYGCWVQELLKHFTSCRNAVLVNKDSYVNRRTDLEAFSKFIQPADDLSRFEIGNCVNFLCEYYFIGKENVTGTHTEKELGNGKNRYEKAPYYDAVLRTAVEFINSFECANCKNERLNLSLRDDLNVRQTRRCASLSPPKSKRKKHNKAKIFRRSNSSN</sequence>
<evidence type="ECO:0000256" key="1">
    <source>
        <dbReference type="SAM" id="MobiDB-lite"/>
    </source>
</evidence>
<dbReference type="Proteomes" id="UP001642540">
    <property type="component" value="Unassembled WGS sequence"/>
</dbReference>
<keyword evidence="2" id="KW-0472">Membrane</keyword>
<dbReference type="EMBL" id="CAXLJM020000034">
    <property type="protein sequence ID" value="CAL8103074.1"/>
    <property type="molecule type" value="Genomic_DNA"/>
</dbReference>